<keyword evidence="2" id="KW-1185">Reference proteome</keyword>
<dbReference type="RefSeq" id="XP_018075465.1">
    <property type="nucleotide sequence ID" value="XM_018214358.1"/>
</dbReference>
<gene>
    <name evidence="1" type="ORF">LY89DRAFT_681722</name>
</gene>
<dbReference type="KEGG" id="psco:LY89DRAFT_681722"/>
<dbReference type="InParanoid" id="A0A194XLI9"/>
<sequence>MSLLVKLDNFLMSVYYEDYQPCDTACQTLPSRPSGLMMSLSLWGGVIFICVSFKFANDQFVYWETHNRLLFALRSIPNDERSAAIDDLCQGLDSREKFAYCMWAEDYSLTQFELSIKKRYYHHMKDGIQRRHTLQDDEKTLLFGSSKSNGLEVARGDYLV</sequence>
<evidence type="ECO:0000313" key="2">
    <source>
        <dbReference type="Proteomes" id="UP000070700"/>
    </source>
</evidence>
<dbReference type="GeneID" id="28824084"/>
<name>A0A194XLI9_MOLSC</name>
<reference evidence="1 2" key="1">
    <citation type="submission" date="2015-10" db="EMBL/GenBank/DDBJ databases">
        <title>Full genome of DAOMC 229536 Phialocephala scopiformis, a fungal endophyte of spruce producing the potent anti-insectan compound rugulosin.</title>
        <authorList>
            <consortium name="DOE Joint Genome Institute"/>
            <person name="Walker A.K."/>
            <person name="Frasz S.L."/>
            <person name="Seifert K.A."/>
            <person name="Miller J.D."/>
            <person name="Mondo S.J."/>
            <person name="Labutti K."/>
            <person name="Lipzen A."/>
            <person name="Dockter R."/>
            <person name="Kennedy M."/>
            <person name="Grigoriev I.V."/>
            <person name="Spatafora J.W."/>
        </authorList>
    </citation>
    <scope>NUCLEOTIDE SEQUENCE [LARGE SCALE GENOMIC DNA]</scope>
    <source>
        <strain evidence="1 2">CBS 120377</strain>
    </source>
</reference>
<organism evidence="1 2">
    <name type="scientific">Mollisia scopiformis</name>
    <name type="common">Conifer needle endophyte fungus</name>
    <name type="synonym">Phialocephala scopiformis</name>
    <dbReference type="NCBI Taxonomy" id="149040"/>
    <lineage>
        <taxon>Eukaryota</taxon>
        <taxon>Fungi</taxon>
        <taxon>Dikarya</taxon>
        <taxon>Ascomycota</taxon>
        <taxon>Pezizomycotina</taxon>
        <taxon>Leotiomycetes</taxon>
        <taxon>Helotiales</taxon>
        <taxon>Mollisiaceae</taxon>
        <taxon>Mollisia</taxon>
    </lineage>
</organism>
<dbReference type="EMBL" id="KQ947408">
    <property type="protein sequence ID" value="KUJ21110.1"/>
    <property type="molecule type" value="Genomic_DNA"/>
</dbReference>
<accession>A0A194XLI9</accession>
<evidence type="ECO:0000313" key="1">
    <source>
        <dbReference type="EMBL" id="KUJ21110.1"/>
    </source>
</evidence>
<protein>
    <submittedName>
        <fullName evidence="1">Uncharacterized protein</fullName>
    </submittedName>
</protein>
<dbReference type="AlphaFoldDB" id="A0A194XLI9"/>
<proteinExistence type="predicted"/>
<dbReference type="Proteomes" id="UP000070700">
    <property type="component" value="Unassembled WGS sequence"/>
</dbReference>